<dbReference type="GO" id="GO:0015074">
    <property type="term" value="P:DNA integration"/>
    <property type="evidence" value="ECO:0007669"/>
    <property type="project" value="UniProtKB-KW"/>
</dbReference>
<dbReference type="PROSITE" id="PS50878">
    <property type="entry name" value="RT_POL"/>
    <property type="match status" value="1"/>
</dbReference>
<dbReference type="GO" id="GO:0004519">
    <property type="term" value="F:endonuclease activity"/>
    <property type="evidence" value="ECO:0007669"/>
    <property type="project" value="UniProtKB-KW"/>
</dbReference>
<dbReference type="InterPro" id="IPR043502">
    <property type="entry name" value="DNA/RNA_pol_sf"/>
</dbReference>
<evidence type="ECO:0000259" key="16">
    <source>
        <dbReference type="PROSITE" id="PS50994"/>
    </source>
</evidence>
<evidence type="ECO:0000313" key="18">
    <source>
        <dbReference type="Proteomes" id="UP000288805"/>
    </source>
</evidence>
<dbReference type="AlphaFoldDB" id="A0A438ERU7"/>
<accession>A0A438ERU7</accession>
<keyword evidence="7" id="KW-0255">Endonuclease</keyword>
<evidence type="ECO:0000256" key="11">
    <source>
        <dbReference type="ARBA" id="ARBA00022918"/>
    </source>
</evidence>
<evidence type="ECO:0000256" key="14">
    <source>
        <dbReference type="ARBA" id="ARBA00023172"/>
    </source>
</evidence>
<dbReference type="FunFam" id="3.10.10.10:FF:000007">
    <property type="entry name" value="Retrovirus-related Pol polyprotein from transposon 17.6-like Protein"/>
    <property type="match status" value="1"/>
</dbReference>
<dbReference type="InterPro" id="IPR056924">
    <property type="entry name" value="SH3_Tf2-1"/>
</dbReference>
<keyword evidence="10" id="KW-0229">DNA integration</keyword>
<dbReference type="SUPFAM" id="SSF53098">
    <property type="entry name" value="Ribonuclease H-like"/>
    <property type="match status" value="1"/>
</dbReference>
<keyword evidence="11" id="KW-0695">RNA-directed DNA polymerase</keyword>
<dbReference type="Gene3D" id="3.10.10.10">
    <property type="entry name" value="HIV Type 1 Reverse Transcriptase, subunit A, domain 1"/>
    <property type="match status" value="1"/>
</dbReference>
<evidence type="ECO:0000256" key="2">
    <source>
        <dbReference type="ARBA" id="ARBA00022679"/>
    </source>
</evidence>
<evidence type="ECO:0000256" key="8">
    <source>
        <dbReference type="ARBA" id="ARBA00022801"/>
    </source>
</evidence>
<evidence type="ECO:0000256" key="7">
    <source>
        <dbReference type="ARBA" id="ARBA00022759"/>
    </source>
</evidence>
<keyword evidence="9" id="KW-0460">Magnesium</keyword>
<evidence type="ECO:0000313" key="17">
    <source>
        <dbReference type="EMBL" id="RVW50430.1"/>
    </source>
</evidence>
<dbReference type="InterPro" id="IPR041373">
    <property type="entry name" value="RT_RNaseH"/>
</dbReference>
<dbReference type="PANTHER" id="PTHR37984">
    <property type="entry name" value="PROTEIN CBG26694"/>
    <property type="match status" value="1"/>
</dbReference>
<evidence type="ECO:0000256" key="4">
    <source>
        <dbReference type="ARBA" id="ARBA00022722"/>
    </source>
</evidence>
<protein>
    <submittedName>
        <fullName evidence="17">Retrovirus-related Pol polyprotein from transposon 17.6</fullName>
    </submittedName>
</protein>
<evidence type="ECO:0000256" key="6">
    <source>
        <dbReference type="ARBA" id="ARBA00022750"/>
    </source>
</evidence>
<dbReference type="InterPro" id="IPR023780">
    <property type="entry name" value="Chromo_domain"/>
</dbReference>
<dbReference type="InterPro" id="IPR043128">
    <property type="entry name" value="Rev_trsase/Diguanyl_cyclase"/>
</dbReference>
<gene>
    <name evidence="17" type="primary">pol_1027</name>
    <name evidence="17" type="ORF">CK203_107028</name>
</gene>
<name>A0A438ERU7_VITVI</name>
<dbReference type="Gene3D" id="3.30.420.10">
    <property type="entry name" value="Ribonuclease H-like superfamily/Ribonuclease H"/>
    <property type="match status" value="1"/>
</dbReference>
<evidence type="ECO:0000256" key="1">
    <source>
        <dbReference type="ARBA" id="ARBA00022670"/>
    </source>
</evidence>
<dbReference type="GO" id="GO:0006310">
    <property type="term" value="P:DNA recombination"/>
    <property type="evidence" value="ECO:0007669"/>
    <property type="project" value="UniProtKB-KW"/>
</dbReference>
<keyword evidence="4" id="KW-0540">Nuclease</keyword>
<dbReference type="Pfam" id="PF00385">
    <property type="entry name" value="Chromo"/>
    <property type="match status" value="1"/>
</dbReference>
<keyword evidence="8" id="KW-0378">Hydrolase</keyword>
<dbReference type="Pfam" id="PF24626">
    <property type="entry name" value="SH3_Tf2-1"/>
    <property type="match status" value="1"/>
</dbReference>
<dbReference type="InterPro" id="IPR012337">
    <property type="entry name" value="RNaseH-like_sf"/>
</dbReference>
<dbReference type="Pfam" id="PF00078">
    <property type="entry name" value="RVT_1"/>
    <property type="match status" value="1"/>
</dbReference>
<dbReference type="SUPFAM" id="SSF54160">
    <property type="entry name" value="Chromo domain-like"/>
    <property type="match status" value="1"/>
</dbReference>
<keyword evidence="14" id="KW-0233">DNA recombination</keyword>
<dbReference type="Gene3D" id="3.30.70.270">
    <property type="match status" value="2"/>
</dbReference>
<dbReference type="PROSITE" id="PS50994">
    <property type="entry name" value="INTEGRASE"/>
    <property type="match status" value="1"/>
</dbReference>
<dbReference type="GO" id="GO:0003677">
    <property type="term" value="F:DNA binding"/>
    <property type="evidence" value="ECO:0007669"/>
    <property type="project" value="UniProtKB-KW"/>
</dbReference>
<keyword evidence="13" id="KW-0238">DNA-binding</keyword>
<dbReference type="InterPro" id="IPR036397">
    <property type="entry name" value="RNaseH_sf"/>
</dbReference>
<dbReference type="InterPro" id="IPR016197">
    <property type="entry name" value="Chromo-like_dom_sf"/>
</dbReference>
<keyword evidence="6" id="KW-0064">Aspartyl protease</keyword>
<evidence type="ECO:0000256" key="12">
    <source>
        <dbReference type="ARBA" id="ARBA00022932"/>
    </source>
</evidence>
<feature type="domain" description="Integrase catalytic" evidence="16">
    <location>
        <begin position="560"/>
        <end position="683"/>
    </location>
</feature>
<dbReference type="CDD" id="cd09274">
    <property type="entry name" value="RNase_HI_RT_Ty3"/>
    <property type="match status" value="1"/>
</dbReference>
<dbReference type="CDD" id="cd01647">
    <property type="entry name" value="RT_LTR"/>
    <property type="match status" value="1"/>
</dbReference>
<evidence type="ECO:0000256" key="13">
    <source>
        <dbReference type="ARBA" id="ARBA00023125"/>
    </source>
</evidence>
<dbReference type="InterPro" id="IPR001584">
    <property type="entry name" value="Integrase_cat-core"/>
</dbReference>
<dbReference type="Gene3D" id="2.40.50.40">
    <property type="match status" value="1"/>
</dbReference>
<dbReference type="Gene3D" id="3.10.20.370">
    <property type="match status" value="1"/>
</dbReference>
<dbReference type="Pfam" id="PF17921">
    <property type="entry name" value="Integrase_H2C2"/>
    <property type="match status" value="1"/>
</dbReference>
<dbReference type="GO" id="GO:0003964">
    <property type="term" value="F:RNA-directed DNA polymerase activity"/>
    <property type="evidence" value="ECO:0007669"/>
    <property type="project" value="UniProtKB-KW"/>
</dbReference>
<dbReference type="PANTHER" id="PTHR37984:SF5">
    <property type="entry name" value="PROTEIN NYNRIN-LIKE"/>
    <property type="match status" value="1"/>
</dbReference>
<proteinExistence type="predicted"/>
<keyword evidence="1" id="KW-0645">Protease</keyword>
<evidence type="ECO:0000259" key="15">
    <source>
        <dbReference type="PROSITE" id="PS50878"/>
    </source>
</evidence>
<keyword evidence="3" id="KW-0548">Nucleotidyltransferase</keyword>
<evidence type="ECO:0000256" key="3">
    <source>
        <dbReference type="ARBA" id="ARBA00022695"/>
    </source>
</evidence>
<dbReference type="Gene3D" id="1.10.340.70">
    <property type="match status" value="1"/>
</dbReference>
<keyword evidence="5" id="KW-0479">Metal-binding</keyword>
<keyword evidence="12" id="KW-0239">DNA-directed DNA polymerase</keyword>
<dbReference type="InterPro" id="IPR000477">
    <property type="entry name" value="RT_dom"/>
</dbReference>
<evidence type="ECO:0000256" key="9">
    <source>
        <dbReference type="ARBA" id="ARBA00022842"/>
    </source>
</evidence>
<dbReference type="SUPFAM" id="SSF56672">
    <property type="entry name" value="DNA/RNA polymerases"/>
    <property type="match status" value="1"/>
</dbReference>
<comment type="caution">
    <text evidence="17">The sequence shown here is derived from an EMBL/GenBank/DDBJ whole genome shotgun (WGS) entry which is preliminary data.</text>
</comment>
<keyword evidence="2" id="KW-0808">Transferase</keyword>
<dbReference type="GO" id="GO:0004190">
    <property type="term" value="F:aspartic-type endopeptidase activity"/>
    <property type="evidence" value="ECO:0007669"/>
    <property type="project" value="UniProtKB-KW"/>
</dbReference>
<dbReference type="FunFam" id="1.10.340.70:FF:000001">
    <property type="entry name" value="Retrovirus-related Pol polyprotein from transposon gypsy-like Protein"/>
    <property type="match status" value="1"/>
</dbReference>
<dbReference type="Proteomes" id="UP000288805">
    <property type="component" value="Unassembled WGS sequence"/>
</dbReference>
<dbReference type="GO" id="GO:0046872">
    <property type="term" value="F:metal ion binding"/>
    <property type="evidence" value="ECO:0007669"/>
    <property type="project" value="UniProtKB-KW"/>
</dbReference>
<reference evidence="17 18" key="1">
    <citation type="journal article" date="2018" name="PLoS Genet.">
        <title>Population sequencing reveals clonal diversity and ancestral inbreeding in the grapevine cultivar Chardonnay.</title>
        <authorList>
            <person name="Roach M.J."/>
            <person name="Johnson D.L."/>
            <person name="Bohlmann J."/>
            <person name="van Vuuren H.J."/>
            <person name="Jones S.J."/>
            <person name="Pretorius I.S."/>
            <person name="Schmidt S.A."/>
            <person name="Borneman A.R."/>
        </authorList>
    </citation>
    <scope>NUCLEOTIDE SEQUENCE [LARGE SCALE GENOMIC DNA]</scope>
    <source>
        <strain evidence="18">cv. Chardonnay</strain>
        <tissue evidence="17">Leaf</tissue>
    </source>
</reference>
<dbReference type="EMBL" id="QGNW01001199">
    <property type="protein sequence ID" value="RVW50430.1"/>
    <property type="molecule type" value="Genomic_DNA"/>
</dbReference>
<evidence type="ECO:0000256" key="10">
    <source>
        <dbReference type="ARBA" id="ARBA00022908"/>
    </source>
</evidence>
<dbReference type="GO" id="GO:0003887">
    <property type="term" value="F:DNA-directed DNA polymerase activity"/>
    <property type="evidence" value="ECO:0007669"/>
    <property type="project" value="UniProtKB-KW"/>
</dbReference>
<dbReference type="InterPro" id="IPR050951">
    <property type="entry name" value="Retrovirus_Pol_polyprotein"/>
</dbReference>
<evidence type="ECO:0000256" key="5">
    <source>
        <dbReference type="ARBA" id="ARBA00022723"/>
    </source>
</evidence>
<organism evidence="17 18">
    <name type="scientific">Vitis vinifera</name>
    <name type="common">Grape</name>
    <dbReference type="NCBI Taxonomy" id="29760"/>
    <lineage>
        <taxon>Eukaryota</taxon>
        <taxon>Viridiplantae</taxon>
        <taxon>Streptophyta</taxon>
        <taxon>Embryophyta</taxon>
        <taxon>Tracheophyta</taxon>
        <taxon>Spermatophyta</taxon>
        <taxon>Magnoliopsida</taxon>
        <taxon>eudicotyledons</taxon>
        <taxon>Gunneridae</taxon>
        <taxon>Pentapetalae</taxon>
        <taxon>rosids</taxon>
        <taxon>Vitales</taxon>
        <taxon>Vitaceae</taxon>
        <taxon>Viteae</taxon>
        <taxon>Vitis</taxon>
    </lineage>
</organism>
<feature type="domain" description="Reverse transcriptase" evidence="15">
    <location>
        <begin position="1"/>
        <end position="269"/>
    </location>
</feature>
<dbReference type="InterPro" id="IPR041588">
    <property type="entry name" value="Integrase_H2C2"/>
</dbReference>
<dbReference type="FunFam" id="3.30.70.270:FF:000020">
    <property type="entry name" value="Transposon Tf2-6 polyprotein-like Protein"/>
    <property type="match status" value="1"/>
</dbReference>
<dbReference type="GO" id="GO:0006508">
    <property type="term" value="P:proteolysis"/>
    <property type="evidence" value="ECO:0007669"/>
    <property type="project" value="UniProtKB-KW"/>
</dbReference>
<dbReference type="Pfam" id="PF17917">
    <property type="entry name" value="RT_RNaseH"/>
    <property type="match status" value="1"/>
</dbReference>
<sequence length="923" mass="106265">MVLGIQWLEMLGSVVCNWQYLTMDFNWENQARRLQGIQGPIQATSLETIAKEHRQGHMVFTVYVQTVEGSSWDDTQPDMQQILGEFEDVFQSPLSCLHYEKSIIIFLSRKELNPSTFDHIDYRALNAATIKDRFPIPTVDDMLDELYGATYFTKLDLRAGYHQVRVHASDIPKTAFRTHNGHFEYLVMPFGLCNAPSTFQAIMNSIFRPYLRKFILVFFDEILVYSPTWELHLNHVRKTLEILKKHSFFVKATKCDFGKQELEYLGHIVTNHGVKVDGKKIEAMIAWPQPTTITELRGFLGLTGYYRKFVRNYGVLARPLTNLLKKGNFKWDEDAAAAFTMLKQALTTTPTLAMPNFNEPFTIETHASGDGIGAVLTQQGRPIAYMSRALGVTKRSWSIYAKEMLAIVEAIRTWRPYILGRKFFIRTDQRSLKYFLEQRVATSEQQKWVAKLLGYDYEIIYRPGKENSAADALSRRLNSPLLNPIFISQGGGSHCMLRGQLLQEFHDSKVAGHSGVLRTFKRLAQQFYWPSMYKNIQDYIQQCATCQKTKSETLAPAGLLQPLPIPCLVWDDISLDFIDGLPSSQGKDSIMVVVDRLSKYAHFIALSHPFSTKMIAEKFVENIIKLHGMPKSIISDRDPIFVSKFWQEFFTMSGTQLKLSSAYHPQTDGQTEVVNRCLEQYLRCFVHQWPRKWFSYLSWQNIDGLSRVNEVDQSLLTWDEVLQQLKTNLELAATRMKHVADQKRREVEFQIGDLVLLKLHPYRQHSVFKRAHQKLANRFYGPFPVEQKLGKVAYRLSLPPKAKIHPVFDVSLLKKYVGTSLPALVDLPPISDEGQLQVTPEKVVNTRWIKRGTKFIEESLVQWKNLPVEDATWEDTQMLKHQFSTLNLEDKGPISSGVDLNASNVEKYTLWALQLKDFLLVVR</sequence>